<reference evidence="1" key="1">
    <citation type="submission" date="2019-10" db="EMBL/GenBank/DDBJ databases">
        <authorList>
            <consortium name="DOE Joint Genome Institute"/>
            <person name="Kuo A."/>
            <person name="Miyauchi S."/>
            <person name="Kiss E."/>
            <person name="Drula E."/>
            <person name="Kohler A."/>
            <person name="Sanchez-Garcia M."/>
            <person name="Andreopoulos B."/>
            <person name="Barry K.W."/>
            <person name="Bonito G."/>
            <person name="Buee M."/>
            <person name="Carver A."/>
            <person name="Chen C."/>
            <person name="Cichocki N."/>
            <person name="Clum A."/>
            <person name="Culley D."/>
            <person name="Crous P.W."/>
            <person name="Fauchery L."/>
            <person name="Girlanda M."/>
            <person name="Hayes R."/>
            <person name="Keri Z."/>
            <person name="Labutti K."/>
            <person name="Lipzen A."/>
            <person name="Lombard V."/>
            <person name="Magnuson J."/>
            <person name="Maillard F."/>
            <person name="Morin E."/>
            <person name="Murat C."/>
            <person name="Nolan M."/>
            <person name="Ohm R."/>
            <person name="Pangilinan J."/>
            <person name="Pereira M."/>
            <person name="Perotto S."/>
            <person name="Peter M."/>
            <person name="Riley R."/>
            <person name="Sitrit Y."/>
            <person name="Stielow B."/>
            <person name="Szollosi G."/>
            <person name="Zifcakova L."/>
            <person name="Stursova M."/>
            <person name="Spatafora J.W."/>
            <person name="Tedersoo L."/>
            <person name="Vaario L.-M."/>
            <person name="Yamada A."/>
            <person name="Yan M."/>
            <person name="Wang P."/>
            <person name="Xu J."/>
            <person name="Bruns T."/>
            <person name="Baldrian P."/>
            <person name="Vilgalys R."/>
            <person name="Henrissat B."/>
            <person name="Grigoriev I.V."/>
            <person name="Hibbett D."/>
            <person name="Nagy L.G."/>
            <person name="Martin F.M."/>
        </authorList>
    </citation>
    <scope>NUCLEOTIDE SEQUENCE</scope>
    <source>
        <strain evidence="1">P2</strain>
    </source>
</reference>
<name>A0ACB6ZNZ8_THEGA</name>
<comment type="caution">
    <text evidence="1">The sequence shown here is derived from an EMBL/GenBank/DDBJ whole genome shotgun (WGS) entry which is preliminary data.</text>
</comment>
<protein>
    <submittedName>
        <fullName evidence="1">Uncharacterized protein</fullName>
    </submittedName>
</protein>
<proteinExistence type="predicted"/>
<gene>
    <name evidence="1" type="ORF">BDM02DRAFT_3111177</name>
</gene>
<dbReference type="EMBL" id="MU117978">
    <property type="protein sequence ID" value="KAF9651135.1"/>
    <property type="molecule type" value="Genomic_DNA"/>
</dbReference>
<dbReference type="Proteomes" id="UP000886501">
    <property type="component" value="Unassembled WGS sequence"/>
</dbReference>
<organism evidence="1 2">
    <name type="scientific">Thelephora ganbajun</name>
    <name type="common">Ganba fungus</name>
    <dbReference type="NCBI Taxonomy" id="370292"/>
    <lineage>
        <taxon>Eukaryota</taxon>
        <taxon>Fungi</taxon>
        <taxon>Dikarya</taxon>
        <taxon>Basidiomycota</taxon>
        <taxon>Agaricomycotina</taxon>
        <taxon>Agaricomycetes</taxon>
        <taxon>Thelephorales</taxon>
        <taxon>Thelephoraceae</taxon>
        <taxon>Thelephora</taxon>
    </lineage>
</organism>
<evidence type="ECO:0000313" key="2">
    <source>
        <dbReference type="Proteomes" id="UP000886501"/>
    </source>
</evidence>
<keyword evidence="2" id="KW-1185">Reference proteome</keyword>
<sequence length="167" mass="19361">TNGTRVPGKETLSCGECKKRDIACGGVWRFYSQHGKYILQCRTCRLKRRGCPFRDDDEFQKSPRKRKDKVRVGKGQRAQSPILISDSDESSKEENRVAGPSSRPEKKIKIEGREDYDKLKDTLLVARKKRVEIQTEAEIELAKVDDIIEEAERDLRKTVQHKRNQQM</sequence>
<evidence type="ECO:0000313" key="1">
    <source>
        <dbReference type="EMBL" id="KAF9651135.1"/>
    </source>
</evidence>
<feature type="non-terminal residue" evidence="1">
    <location>
        <position position="1"/>
    </location>
</feature>
<accession>A0ACB6ZNZ8</accession>
<reference evidence="1" key="2">
    <citation type="journal article" date="2020" name="Nat. Commun.">
        <title>Large-scale genome sequencing of mycorrhizal fungi provides insights into the early evolution of symbiotic traits.</title>
        <authorList>
            <person name="Miyauchi S."/>
            <person name="Kiss E."/>
            <person name="Kuo A."/>
            <person name="Drula E."/>
            <person name="Kohler A."/>
            <person name="Sanchez-Garcia M."/>
            <person name="Morin E."/>
            <person name="Andreopoulos B."/>
            <person name="Barry K.W."/>
            <person name="Bonito G."/>
            <person name="Buee M."/>
            <person name="Carver A."/>
            <person name="Chen C."/>
            <person name="Cichocki N."/>
            <person name="Clum A."/>
            <person name="Culley D."/>
            <person name="Crous P.W."/>
            <person name="Fauchery L."/>
            <person name="Girlanda M."/>
            <person name="Hayes R.D."/>
            <person name="Keri Z."/>
            <person name="LaButti K."/>
            <person name="Lipzen A."/>
            <person name="Lombard V."/>
            <person name="Magnuson J."/>
            <person name="Maillard F."/>
            <person name="Murat C."/>
            <person name="Nolan M."/>
            <person name="Ohm R.A."/>
            <person name="Pangilinan J."/>
            <person name="Pereira M.F."/>
            <person name="Perotto S."/>
            <person name="Peter M."/>
            <person name="Pfister S."/>
            <person name="Riley R."/>
            <person name="Sitrit Y."/>
            <person name="Stielow J.B."/>
            <person name="Szollosi G."/>
            <person name="Zifcakova L."/>
            <person name="Stursova M."/>
            <person name="Spatafora J.W."/>
            <person name="Tedersoo L."/>
            <person name="Vaario L.M."/>
            <person name="Yamada A."/>
            <person name="Yan M."/>
            <person name="Wang P."/>
            <person name="Xu J."/>
            <person name="Bruns T."/>
            <person name="Baldrian P."/>
            <person name="Vilgalys R."/>
            <person name="Dunand C."/>
            <person name="Henrissat B."/>
            <person name="Grigoriev I.V."/>
            <person name="Hibbett D."/>
            <person name="Nagy L.G."/>
            <person name="Martin F.M."/>
        </authorList>
    </citation>
    <scope>NUCLEOTIDE SEQUENCE</scope>
    <source>
        <strain evidence="1">P2</strain>
    </source>
</reference>